<protein>
    <submittedName>
        <fullName evidence="7">Alpha-D-xyloside xylohydrolase</fullName>
        <ecNumber evidence="7">3.2.1.177</ecNumber>
    </submittedName>
</protein>
<dbReference type="SUPFAM" id="SSF51445">
    <property type="entry name" value="(Trans)glycosidases"/>
    <property type="match status" value="1"/>
</dbReference>
<dbReference type="Proteomes" id="UP001183604">
    <property type="component" value="Unassembled WGS sequence"/>
</dbReference>
<dbReference type="Pfam" id="PF13802">
    <property type="entry name" value="Gal_mutarotas_2"/>
    <property type="match status" value="1"/>
</dbReference>
<organism evidence="6 8">
    <name type="scientific">Glycomyces lechevalierae</name>
    <dbReference type="NCBI Taxonomy" id="256034"/>
    <lineage>
        <taxon>Bacteria</taxon>
        <taxon>Bacillati</taxon>
        <taxon>Actinomycetota</taxon>
        <taxon>Actinomycetes</taxon>
        <taxon>Glycomycetales</taxon>
        <taxon>Glycomycetaceae</taxon>
        <taxon>Glycomyces</taxon>
    </lineage>
</organism>
<dbReference type="EMBL" id="JAVDYD010000001">
    <property type="protein sequence ID" value="MDR7337068.1"/>
    <property type="molecule type" value="Genomic_DNA"/>
</dbReference>
<accession>A0A9X3PH67</accession>
<dbReference type="AlphaFoldDB" id="A0A9X3PH67"/>
<dbReference type="CDD" id="cd14752">
    <property type="entry name" value="GH31_N"/>
    <property type="match status" value="1"/>
</dbReference>
<keyword evidence="2 7" id="KW-0326">Glycosidase</keyword>
<gene>
    <name evidence="7" type="ORF">J2S69_000787</name>
    <name evidence="6" type="ORF">O2L01_09990</name>
</gene>
<dbReference type="InterPro" id="IPR011013">
    <property type="entry name" value="Gal_mutarotase_sf_dom"/>
</dbReference>
<evidence type="ECO:0000313" key="7">
    <source>
        <dbReference type="EMBL" id="MDR7337068.1"/>
    </source>
</evidence>
<dbReference type="InterPro" id="IPR048395">
    <property type="entry name" value="Glyco_hydro_31_C"/>
</dbReference>
<feature type="domain" description="Glycoside hydrolase family 31 N-terminal" evidence="4">
    <location>
        <begin position="62"/>
        <end position="237"/>
    </location>
</feature>
<dbReference type="GO" id="GO:0061634">
    <property type="term" value="F:alpha-D-xyloside xylohydrolase"/>
    <property type="evidence" value="ECO:0007669"/>
    <property type="project" value="UniProtKB-EC"/>
</dbReference>
<reference evidence="7 9" key="2">
    <citation type="submission" date="2023-07" db="EMBL/GenBank/DDBJ databases">
        <title>Sequencing the genomes of 1000 actinobacteria strains.</title>
        <authorList>
            <person name="Klenk H.-P."/>
        </authorList>
    </citation>
    <scope>NUCLEOTIDE SEQUENCE [LARGE SCALE GENOMIC DNA]</scope>
    <source>
        <strain evidence="7 9">DSM 44724</strain>
    </source>
</reference>
<dbReference type="InterPro" id="IPR000322">
    <property type="entry name" value="Glyco_hydro_31_TIM"/>
</dbReference>
<dbReference type="InterPro" id="IPR017853">
    <property type="entry name" value="GH"/>
</dbReference>
<dbReference type="EMBL" id="JAPZVQ010000004">
    <property type="protein sequence ID" value="MDA1385315.1"/>
    <property type="molecule type" value="Genomic_DNA"/>
</dbReference>
<evidence type="ECO:0000256" key="2">
    <source>
        <dbReference type="RuleBase" id="RU361185"/>
    </source>
</evidence>
<sequence length="770" mass="83804">MPYRPPLVAREFFVADPPELPQRAVGEPGLSAVTSAEVAETGPASILLKATTNAGEELYIGLAAVAEGVVRTRLSADPAARPDAEKIIELVHSGAYAEASIEVDGDTVVVDAGAVRAVATLATWSLKYTDAAGRTLLVQNPGETDISGRMRSLPFGRSLVDGQPVAYHESFTPGPDEAFAGFGERFAPLNARGQRPVMWNFDAFGSESIRAYKNVPIFVSDRGYGVLVNSGAPVEFDMAQATHSAVEFVVPDAVMEYFVLGGAPAEVLDRFNGLTSRPSLPPKWAFGTWISSGFFVDTAERVMERAKKIRERGIPCDVLHLDTFWQREPHWSDMQWDDESFPDPQGMLAALEEQGFKVCLWMNSYISAKSAVFAEGDERGYFLKNAKGETYVADVWNGSHEASGIVDFTNPDATAWWKELLRGPLQAGAALYKTDFAEGVPADAVAFNGMSGTELHNVYTLLYNDAVVEVTREVNGHELVWARSSFLGGQRHSAQWSGDVQTTWNGLGGTIRGGLSHGLSGIPFWSHDTGGFNGTPTNDLYIRWAQFGALSPLLRYHGTTTRELWEFSEEAERLAVESLQLRYSLMPYIYSAAVHASRTGEPVLRALNVDDPGDPVAWNADQEYRFGKDLLVAPVNDPSGERKVYLPEGRWIDFWTKAVHEGGRYIDTKHGLETFPVFVRYGAILPRVAPGATIGDGAFEGITLEVWGTPDRGIVISDVDGDTTVDVVQKQSETVSETVVTLVSTGPADIANVSVVDVAGKPANVELERN</sequence>
<dbReference type="GO" id="GO:0030246">
    <property type="term" value="F:carbohydrate binding"/>
    <property type="evidence" value="ECO:0007669"/>
    <property type="project" value="InterPro"/>
</dbReference>
<evidence type="ECO:0000313" key="8">
    <source>
        <dbReference type="Proteomes" id="UP001145799"/>
    </source>
</evidence>
<dbReference type="Proteomes" id="UP001145799">
    <property type="component" value="Unassembled WGS sequence"/>
</dbReference>
<evidence type="ECO:0000256" key="1">
    <source>
        <dbReference type="ARBA" id="ARBA00007806"/>
    </source>
</evidence>
<evidence type="ECO:0000313" key="6">
    <source>
        <dbReference type="EMBL" id="MDA1385315.1"/>
    </source>
</evidence>
<proteinExistence type="inferred from homology"/>
<dbReference type="GO" id="GO:0005975">
    <property type="term" value="P:carbohydrate metabolic process"/>
    <property type="evidence" value="ECO:0007669"/>
    <property type="project" value="InterPro"/>
</dbReference>
<dbReference type="InterPro" id="IPR025887">
    <property type="entry name" value="Glyco_hydro_31_N_dom"/>
</dbReference>
<keyword evidence="2 7" id="KW-0378">Hydrolase</keyword>
<dbReference type="Pfam" id="PF01055">
    <property type="entry name" value="Glyco_hydro_31_2nd"/>
    <property type="match status" value="1"/>
</dbReference>
<dbReference type="InterPro" id="IPR051816">
    <property type="entry name" value="Glycosyl_Hydrolase_31"/>
</dbReference>
<dbReference type="SUPFAM" id="SSF51011">
    <property type="entry name" value="Glycosyl hydrolase domain"/>
    <property type="match status" value="1"/>
</dbReference>
<dbReference type="SUPFAM" id="SSF74650">
    <property type="entry name" value="Galactose mutarotase-like"/>
    <property type="match status" value="1"/>
</dbReference>
<dbReference type="Gene3D" id="3.20.20.80">
    <property type="entry name" value="Glycosidases"/>
    <property type="match status" value="1"/>
</dbReference>
<dbReference type="Gene3D" id="2.60.40.1180">
    <property type="entry name" value="Golgi alpha-mannosidase II"/>
    <property type="match status" value="1"/>
</dbReference>
<feature type="domain" description="Glycosyl hydrolase family 31 C-terminal" evidence="5">
    <location>
        <begin position="600"/>
        <end position="685"/>
    </location>
</feature>
<dbReference type="InterPro" id="IPR013780">
    <property type="entry name" value="Glyco_hydro_b"/>
</dbReference>
<evidence type="ECO:0000259" key="5">
    <source>
        <dbReference type="Pfam" id="PF21365"/>
    </source>
</evidence>
<evidence type="ECO:0000259" key="3">
    <source>
        <dbReference type="Pfam" id="PF01055"/>
    </source>
</evidence>
<dbReference type="Gene3D" id="2.60.40.1760">
    <property type="entry name" value="glycosyl hydrolase (family 31)"/>
    <property type="match status" value="1"/>
</dbReference>
<evidence type="ECO:0000313" key="9">
    <source>
        <dbReference type="Proteomes" id="UP001183604"/>
    </source>
</evidence>
<keyword evidence="9" id="KW-1185">Reference proteome</keyword>
<dbReference type="Pfam" id="PF21365">
    <property type="entry name" value="Glyco_hydro_31_3rd"/>
    <property type="match status" value="1"/>
</dbReference>
<feature type="domain" description="Glycoside hydrolase family 31 TIM barrel" evidence="3">
    <location>
        <begin position="278"/>
        <end position="592"/>
    </location>
</feature>
<reference evidence="6" key="1">
    <citation type="submission" date="2022-12" db="EMBL/GenBank/DDBJ databases">
        <title>Gycomyces niveus sp.nov., a novel actinomycete isolated from soil in Shouguang.</title>
        <authorList>
            <person name="Yang X."/>
        </authorList>
    </citation>
    <scope>NUCLEOTIDE SEQUENCE</scope>
    <source>
        <strain evidence="6">DSM 44724</strain>
    </source>
</reference>
<dbReference type="EC" id="3.2.1.177" evidence="7"/>
<dbReference type="RefSeq" id="WP_270121775.1">
    <property type="nucleotide sequence ID" value="NZ_BAAAOM010000002.1"/>
</dbReference>
<dbReference type="PANTHER" id="PTHR43863">
    <property type="entry name" value="HYDROLASE, PUTATIVE (AFU_ORTHOLOGUE AFUA_1G03140)-RELATED"/>
    <property type="match status" value="1"/>
</dbReference>
<comment type="similarity">
    <text evidence="1 2">Belongs to the glycosyl hydrolase 31 family.</text>
</comment>
<dbReference type="PANTHER" id="PTHR43863:SF2">
    <property type="entry name" value="MALTASE-GLUCOAMYLASE"/>
    <property type="match status" value="1"/>
</dbReference>
<comment type="caution">
    <text evidence="6">The sequence shown here is derived from an EMBL/GenBank/DDBJ whole genome shotgun (WGS) entry which is preliminary data.</text>
</comment>
<name>A0A9X3PH67_9ACTN</name>
<dbReference type="CDD" id="cd06593">
    <property type="entry name" value="GH31_xylosidase_YicI"/>
    <property type="match status" value="1"/>
</dbReference>
<evidence type="ECO:0000259" key="4">
    <source>
        <dbReference type="Pfam" id="PF13802"/>
    </source>
</evidence>